<evidence type="ECO:0000313" key="6">
    <source>
        <dbReference type="Proteomes" id="UP000598146"/>
    </source>
</evidence>
<keyword evidence="1" id="KW-0805">Transcription regulation</keyword>
<feature type="domain" description="HTH hxlR-type" evidence="4">
    <location>
        <begin position="11"/>
        <end position="108"/>
    </location>
</feature>
<proteinExistence type="predicted"/>
<dbReference type="EMBL" id="JADQTO010000009">
    <property type="protein sequence ID" value="MBG0563829.1"/>
    <property type="molecule type" value="Genomic_DNA"/>
</dbReference>
<accession>A0A931C5L5</accession>
<dbReference type="AlphaFoldDB" id="A0A931C5L5"/>
<keyword evidence="6" id="KW-1185">Reference proteome</keyword>
<evidence type="ECO:0000256" key="2">
    <source>
        <dbReference type="ARBA" id="ARBA00023125"/>
    </source>
</evidence>
<dbReference type="InterPro" id="IPR036390">
    <property type="entry name" value="WH_DNA-bd_sf"/>
</dbReference>
<evidence type="ECO:0000256" key="1">
    <source>
        <dbReference type="ARBA" id="ARBA00023015"/>
    </source>
</evidence>
<dbReference type="RefSeq" id="WP_196415612.1">
    <property type="nucleotide sequence ID" value="NZ_JADQTO010000009.1"/>
</dbReference>
<comment type="caution">
    <text evidence="5">The sequence shown here is derived from an EMBL/GenBank/DDBJ whole genome shotgun (WGS) entry which is preliminary data.</text>
</comment>
<dbReference type="Proteomes" id="UP000598146">
    <property type="component" value="Unassembled WGS sequence"/>
</dbReference>
<dbReference type="InterPro" id="IPR002577">
    <property type="entry name" value="HTH_HxlR"/>
</dbReference>
<sequence length="174" mass="19189">MRQTSFAEMQCSLARTLEVVGDWWSPLVLRDLYLGVDRFDDLVSDLGISRNLLTSRLDKLVTGGVVRRERYQERPPRDRYLLTGAGRELVPILLTLMAWGDRWATPDGGPPLGVRHRTCGHVCTPRVTCSECGEPLRAEDLAPVPGPGGRPGPGTMLIAQRLSVGPGAAHRPRR</sequence>
<evidence type="ECO:0000256" key="3">
    <source>
        <dbReference type="ARBA" id="ARBA00023163"/>
    </source>
</evidence>
<reference evidence="5" key="1">
    <citation type="submission" date="2020-11" db="EMBL/GenBank/DDBJ databases">
        <title>Isolation and identification of active actinomycetes.</title>
        <authorList>
            <person name="Sun X."/>
        </authorList>
    </citation>
    <scope>NUCLEOTIDE SEQUENCE</scope>
    <source>
        <strain evidence="5">NEAU-A11</strain>
    </source>
</reference>
<dbReference type="Pfam" id="PF01638">
    <property type="entry name" value="HxlR"/>
    <property type="match status" value="1"/>
</dbReference>
<dbReference type="PANTHER" id="PTHR33204:SF18">
    <property type="entry name" value="TRANSCRIPTIONAL REGULATORY PROTEIN"/>
    <property type="match status" value="1"/>
</dbReference>
<dbReference type="InterPro" id="IPR036388">
    <property type="entry name" value="WH-like_DNA-bd_sf"/>
</dbReference>
<protein>
    <submittedName>
        <fullName evidence="5">Helix-turn-helix transcriptional regulator</fullName>
    </submittedName>
</protein>
<dbReference type="Gene3D" id="1.10.10.10">
    <property type="entry name" value="Winged helix-like DNA-binding domain superfamily/Winged helix DNA-binding domain"/>
    <property type="match status" value="1"/>
</dbReference>
<keyword evidence="3" id="KW-0804">Transcription</keyword>
<dbReference type="GO" id="GO:0003677">
    <property type="term" value="F:DNA binding"/>
    <property type="evidence" value="ECO:0007669"/>
    <property type="project" value="UniProtKB-KW"/>
</dbReference>
<keyword evidence="2" id="KW-0238">DNA-binding</keyword>
<name>A0A931C5L5_9ACTN</name>
<evidence type="ECO:0000259" key="4">
    <source>
        <dbReference type="PROSITE" id="PS51118"/>
    </source>
</evidence>
<organism evidence="5 6">
    <name type="scientific">Actinoplanes aureus</name>
    <dbReference type="NCBI Taxonomy" id="2792083"/>
    <lineage>
        <taxon>Bacteria</taxon>
        <taxon>Bacillati</taxon>
        <taxon>Actinomycetota</taxon>
        <taxon>Actinomycetes</taxon>
        <taxon>Micromonosporales</taxon>
        <taxon>Micromonosporaceae</taxon>
        <taxon>Actinoplanes</taxon>
    </lineage>
</organism>
<dbReference type="SUPFAM" id="SSF46785">
    <property type="entry name" value="Winged helix' DNA-binding domain"/>
    <property type="match status" value="1"/>
</dbReference>
<gene>
    <name evidence="5" type="ORF">I4J89_20500</name>
</gene>
<evidence type="ECO:0000313" key="5">
    <source>
        <dbReference type="EMBL" id="MBG0563829.1"/>
    </source>
</evidence>
<dbReference type="PANTHER" id="PTHR33204">
    <property type="entry name" value="TRANSCRIPTIONAL REGULATOR, MARR FAMILY"/>
    <property type="match status" value="1"/>
</dbReference>
<dbReference type="PROSITE" id="PS51118">
    <property type="entry name" value="HTH_HXLR"/>
    <property type="match status" value="1"/>
</dbReference>